<dbReference type="EMBL" id="GL833124">
    <property type="protein sequence ID" value="EGB09956.1"/>
    <property type="molecule type" value="Genomic_DNA"/>
</dbReference>
<evidence type="ECO:0000313" key="4">
    <source>
        <dbReference type="EMBL" id="EGB09956.1"/>
    </source>
</evidence>
<dbReference type="InterPro" id="IPR002048">
    <property type="entry name" value="EF_hand_dom"/>
</dbReference>
<evidence type="ECO:0000256" key="2">
    <source>
        <dbReference type="SAM" id="MobiDB-lite"/>
    </source>
</evidence>
<dbReference type="PROSITE" id="PS00018">
    <property type="entry name" value="EF_HAND_1"/>
    <property type="match status" value="1"/>
</dbReference>
<keyword evidence="1" id="KW-0106">Calcium</keyword>
<dbReference type="SUPFAM" id="SSF47473">
    <property type="entry name" value="EF-hand"/>
    <property type="match status" value="1"/>
</dbReference>
<protein>
    <recommendedName>
        <fullName evidence="3">EF-hand domain-containing protein</fullName>
    </recommendedName>
</protein>
<reference evidence="4 5" key="1">
    <citation type="journal article" date="2011" name="Proc. Natl. Acad. Sci. U.S.A.">
        <title>Niche of harmful alga Aureococcus anophagefferens revealed through ecogenomics.</title>
        <authorList>
            <person name="Gobler C.J."/>
            <person name="Berry D.L."/>
            <person name="Dyhrman S.T."/>
            <person name="Wilhelm S.W."/>
            <person name="Salamov A."/>
            <person name="Lobanov A.V."/>
            <person name="Zhang Y."/>
            <person name="Collier J.L."/>
            <person name="Wurch L.L."/>
            <person name="Kustka A.B."/>
            <person name="Dill B.D."/>
            <person name="Shah M."/>
            <person name="VerBerkmoes N.C."/>
            <person name="Kuo A."/>
            <person name="Terry A."/>
            <person name="Pangilinan J."/>
            <person name="Lindquist E.A."/>
            <person name="Lucas S."/>
            <person name="Paulsen I.T."/>
            <person name="Hattenrath-Lehmann T.K."/>
            <person name="Talmage S.C."/>
            <person name="Walker E.A."/>
            <person name="Koch F."/>
            <person name="Burson A.M."/>
            <person name="Marcoval M.A."/>
            <person name="Tang Y.Z."/>
            <person name="Lecleir G.R."/>
            <person name="Coyne K.J."/>
            <person name="Berg G.M."/>
            <person name="Bertrand E.M."/>
            <person name="Saito M.A."/>
            <person name="Gladyshev V.N."/>
            <person name="Grigoriev I.V."/>
        </authorList>
    </citation>
    <scope>NUCLEOTIDE SEQUENCE [LARGE SCALE GENOMIC DNA]</scope>
    <source>
        <strain evidence="5">CCMP 1984</strain>
    </source>
</reference>
<dbReference type="RefSeq" id="XP_009034809.1">
    <property type="nucleotide sequence ID" value="XM_009036561.1"/>
</dbReference>
<accession>F0Y3I7</accession>
<keyword evidence="5" id="KW-1185">Reference proteome</keyword>
<evidence type="ECO:0000259" key="3">
    <source>
        <dbReference type="PROSITE" id="PS50222"/>
    </source>
</evidence>
<organism evidence="5">
    <name type="scientific">Aureococcus anophagefferens</name>
    <name type="common">Harmful bloom alga</name>
    <dbReference type="NCBI Taxonomy" id="44056"/>
    <lineage>
        <taxon>Eukaryota</taxon>
        <taxon>Sar</taxon>
        <taxon>Stramenopiles</taxon>
        <taxon>Ochrophyta</taxon>
        <taxon>Pelagophyceae</taxon>
        <taxon>Pelagomonadales</taxon>
        <taxon>Pelagomonadaceae</taxon>
        <taxon>Aureococcus</taxon>
    </lineage>
</organism>
<dbReference type="KEGG" id="aaf:AURANDRAFT_62438"/>
<name>F0Y3I7_AURAN</name>
<dbReference type="InterPro" id="IPR011992">
    <property type="entry name" value="EF-hand-dom_pair"/>
</dbReference>
<dbReference type="InterPro" id="IPR018247">
    <property type="entry name" value="EF_Hand_1_Ca_BS"/>
</dbReference>
<evidence type="ECO:0000313" key="5">
    <source>
        <dbReference type="Proteomes" id="UP000002729"/>
    </source>
</evidence>
<sequence>MIHEERPNSRGLGSLVKLSSDLKVDSPDVAEETRTELLEKLRLDSTRRAHLLEQHRAESNMEDSRRHSRIHKRPGYEAMRERHEHLKDVDEWFRSLDVDHTNTVDAHELIGPFTVLGMAKTRTDVEDLAEQIELHDSDGIKGLSIEEFRAFVATHGLKPEELRSRASAAVKPKKAPSTSGDKAAAKRAEELRLHELDLRTQILMNRRGQVMEALMAHATTSTEPDVKRCRELQGTLRTLVKHKEWSDRITGPLGDEDRERSATARRMAQLEATFPQRLLFELDRRDKAKAHTTCSPQRSRASRTIRQVLGGSGRPAKLVFGGGEKYVSRYATSKSAVNVGGKLEKQDDKRKELVSRAFYGHRKADRSGTVGVPLYRPGSPFPVLIHASTRKPEDVHLPAQSRKSLLLAAAHRRPVTAF</sequence>
<proteinExistence type="predicted"/>
<dbReference type="OrthoDB" id="10627835at2759"/>
<dbReference type="Proteomes" id="UP000002729">
    <property type="component" value="Unassembled WGS sequence"/>
</dbReference>
<feature type="domain" description="EF-hand" evidence="3">
    <location>
        <begin position="84"/>
        <end position="119"/>
    </location>
</feature>
<dbReference type="GO" id="GO:0005509">
    <property type="term" value="F:calcium ion binding"/>
    <property type="evidence" value="ECO:0007669"/>
    <property type="project" value="InterPro"/>
</dbReference>
<dbReference type="Gene3D" id="1.10.238.10">
    <property type="entry name" value="EF-hand"/>
    <property type="match status" value="1"/>
</dbReference>
<dbReference type="AlphaFoldDB" id="F0Y3I7"/>
<dbReference type="GeneID" id="20223897"/>
<gene>
    <name evidence="4" type="ORF">AURANDRAFT_62438</name>
</gene>
<feature type="region of interest" description="Disordered" evidence="2">
    <location>
        <begin position="163"/>
        <end position="184"/>
    </location>
</feature>
<dbReference type="PROSITE" id="PS50222">
    <property type="entry name" value="EF_HAND_2"/>
    <property type="match status" value="1"/>
</dbReference>
<evidence type="ECO:0000256" key="1">
    <source>
        <dbReference type="ARBA" id="ARBA00022837"/>
    </source>
</evidence>
<dbReference type="InParanoid" id="F0Y3I7"/>